<proteinExistence type="predicted"/>
<feature type="region of interest" description="Disordered" evidence="1">
    <location>
        <begin position="1"/>
        <end position="33"/>
    </location>
</feature>
<evidence type="ECO:0000313" key="2">
    <source>
        <dbReference type="EMBL" id="JAE32092.1"/>
    </source>
</evidence>
<organism evidence="2">
    <name type="scientific">Arundo donax</name>
    <name type="common">Giant reed</name>
    <name type="synonym">Donax arundinaceus</name>
    <dbReference type="NCBI Taxonomy" id="35708"/>
    <lineage>
        <taxon>Eukaryota</taxon>
        <taxon>Viridiplantae</taxon>
        <taxon>Streptophyta</taxon>
        <taxon>Embryophyta</taxon>
        <taxon>Tracheophyta</taxon>
        <taxon>Spermatophyta</taxon>
        <taxon>Magnoliopsida</taxon>
        <taxon>Liliopsida</taxon>
        <taxon>Poales</taxon>
        <taxon>Poaceae</taxon>
        <taxon>PACMAD clade</taxon>
        <taxon>Arundinoideae</taxon>
        <taxon>Arundineae</taxon>
        <taxon>Arundo</taxon>
    </lineage>
</organism>
<dbReference type="EMBL" id="GBRH01165804">
    <property type="protein sequence ID" value="JAE32092.1"/>
    <property type="molecule type" value="Transcribed_RNA"/>
</dbReference>
<feature type="compositionally biased region" description="Polar residues" evidence="1">
    <location>
        <begin position="1"/>
        <end position="20"/>
    </location>
</feature>
<protein>
    <submittedName>
        <fullName evidence="2">Uncharacterized protein</fullName>
    </submittedName>
</protein>
<accession>A0A0A9H5T9</accession>
<dbReference type="AlphaFoldDB" id="A0A0A9H5T9"/>
<evidence type="ECO:0000256" key="1">
    <source>
        <dbReference type="SAM" id="MobiDB-lite"/>
    </source>
</evidence>
<reference evidence="2" key="1">
    <citation type="submission" date="2014-09" db="EMBL/GenBank/DDBJ databases">
        <authorList>
            <person name="Magalhaes I.L.F."/>
            <person name="Oliveira U."/>
            <person name="Santos F.R."/>
            <person name="Vidigal T.H.D.A."/>
            <person name="Brescovit A.D."/>
            <person name="Santos A.J."/>
        </authorList>
    </citation>
    <scope>NUCLEOTIDE SEQUENCE</scope>
    <source>
        <tissue evidence="2">Shoot tissue taken approximately 20 cm above the soil surface</tissue>
    </source>
</reference>
<sequence>MASKSQSSASLLERTAQSGTPHFLRRCSRQESSVIRTGDDSFEDFLLVSSWEA</sequence>
<reference evidence="2" key="2">
    <citation type="journal article" date="2015" name="Data Brief">
        <title>Shoot transcriptome of the giant reed, Arundo donax.</title>
        <authorList>
            <person name="Barrero R.A."/>
            <person name="Guerrero F.D."/>
            <person name="Moolhuijzen P."/>
            <person name="Goolsby J.A."/>
            <person name="Tidwell J."/>
            <person name="Bellgard S.E."/>
            <person name="Bellgard M.I."/>
        </authorList>
    </citation>
    <scope>NUCLEOTIDE SEQUENCE</scope>
    <source>
        <tissue evidence="2">Shoot tissue taken approximately 20 cm above the soil surface</tissue>
    </source>
</reference>
<name>A0A0A9H5T9_ARUDO</name>